<dbReference type="SUPFAM" id="SSF48726">
    <property type="entry name" value="Immunoglobulin"/>
    <property type="match status" value="3"/>
</dbReference>
<keyword evidence="1" id="KW-0732">Signal</keyword>
<dbReference type="EMBL" id="KV946190">
    <property type="protein sequence ID" value="PIO26243.1"/>
    <property type="molecule type" value="Genomic_DNA"/>
</dbReference>
<evidence type="ECO:0000256" key="2">
    <source>
        <dbReference type="ARBA" id="ARBA00023157"/>
    </source>
</evidence>
<organism evidence="4 5">
    <name type="scientific">Aquarana catesbeiana</name>
    <name type="common">American bullfrog</name>
    <name type="synonym">Rana catesbeiana</name>
    <dbReference type="NCBI Taxonomy" id="8400"/>
    <lineage>
        <taxon>Eukaryota</taxon>
        <taxon>Metazoa</taxon>
        <taxon>Chordata</taxon>
        <taxon>Craniata</taxon>
        <taxon>Vertebrata</taxon>
        <taxon>Euteleostomi</taxon>
        <taxon>Amphibia</taxon>
        <taxon>Batrachia</taxon>
        <taxon>Anura</taxon>
        <taxon>Neobatrachia</taxon>
        <taxon>Ranoidea</taxon>
        <taxon>Ranidae</taxon>
        <taxon>Aquarana</taxon>
    </lineage>
</organism>
<dbReference type="GO" id="GO:0007166">
    <property type="term" value="P:cell surface receptor signaling pathway"/>
    <property type="evidence" value="ECO:0007669"/>
    <property type="project" value="TreeGrafter"/>
</dbReference>
<dbReference type="SMART" id="SM00409">
    <property type="entry name" value="IG"/>
    <property type="match status" value="2"/>
</dbReference>
<reference evidence="5" key="1">
    <citation type="journal article" date="2017" name="Nat. Commun.">
        <title>The North American bullfrog draft genome provides insight into hormonal regulation of long noncoding RNA.</title>
        <authorList>
            <person name="Hammond S.A."/>
            <person name="Warren R.L."/>
            <person name="Vandervalk B.P."/>
            <person name="Kucuk E."/>
            <person name="Khan H."/>
            <person name="Gibb E.A."/>
            <person name="Pandoh P."/>
            <person name="Kirk H."/>
            <person name="Zhao Y."/>
            <person name="Jones M."/>
            <person name="Mungall A.J."/>
            <person name="Coope R."/>
            <person name="Pleasance S."/>
            <person name="Moore R.A."/>
            <person name="Holt R.A."/>
            <person name="Round J.M."/>
            <person name="Ohora S."/>
            <person name="Walle B.V."/>
            <person name="Veldhoen N."/>
            <person name="Helbing C.C."/>
            <person name="Birol I."/>
        </authorList>
    </citation>
    <scope>NUCLEOTIDE SEQUENCE [LARGE SCALE GENOMIC DNA]</scope>
</reference>
<dbReference type="Pfam" id="PF13895">
    <property type="entry name" value="Ig_2"/>
    <property type="match status" value="1"/>
</dbReference>
<evidence type="ECO:0000313" key="4">
    <source>
        <dbReference type="EMBL" id="PIO26243.1"/>
    </source>
</evidence>
<sequence>MTCNVETPASFYYWYHNNNWISTGKNYVIVFAGSGDSGDYKCWTRTSGTSEIVTLSVISGPVILQAPLYVYEGDNISLRCSSAFRSQATQTIFYRNNQTISKSTTNDTLELKYTDLKATYSCSKQVLPTISTHNYSAETTISYTENAGTIPVTFTPDWNKLLTGDNITMTCHGGNYWTYHWFQNDMFVAEGQTYTITSAQVGHSGIYQCRTSHGDSLQFRLEVSN</sequence>
<gene>
    <name evidence="4" type="ORF">AB205_0073860</name>
</gene>
<dbReference type="InterPro" id="IPR036179">
    <property type="entry name" value="Ig-like_dom_sf"/>
</dbReference>
<dbReference type="Gene3D" id="2.60.40.10">
    <property type="entry name" value="Immunoglobulins"/>
    <property type="match status" value="3"/>
</dbReference>
<dbReference type="InterPro" id="IPR013783">
    <property type="entry name" value="Ig-like_fold"/>
</dbReference>
<dbReference type="InterPro" id="IPR003599">
    <property type="entry name" value="Ig_sub"/>
</dbReference>
<protein>
    <recommendedName>
        <fullName evidence="3">Ig-like domain-containing protein</fullName>
    </recommendedName>
</protein>
<name>A0A2G9RG93_AQUCT</name>
<dbReference type="GO" id="GO:0009897">
    <property type="term" value="C:external side of plasma membrane"/>
    <property type="evidence" value="ECO:0007669"/>
    <property type="project" value="TreeGrafter"/>
</dbReference>
<feature type="non-terminal residue" evidence="4">
    <location>
        <position position="225"/>
    </location>
</feature>
<evidence type="ECO:0000259" key="3">
    <source>
        <dbReference type="PROSITE" id="PS50835"/>
    </source>
</evidence>
<dbReference type="GO" id="GO:0006955">
    <property type="term" value="P:immune response"/>
    <property type="evidence" value="ECO:0007669"/>
    <property type="project" value="TreeGrafter"/>
</dbReference>
<dbReference type="InterPro" id="IPR050488">
    <property type="entry name" value="Ig_Fc_receptor"/>
</dbReference>
<evidence type="ECO:0000313" key="5">
    <source>
        <dbReference type="Proteomes" id="UP000228934"/>
    </source>
</evidence>
<accession>A0A2G9RG93</accession>
<dbReference type="GO" id="GO:0004888">
    <property type="term" value="F:transmembrane signaling receptor activity"/>
    <property type="evidence" value="ECO:0007669"/>
    <property type="project" value="TreeGrafter"/>
</dbReference>
<dbReference type="AlphaFoldDB" id="A0A2G9RG93"/>
<dbReference type="Proteomes" id="UP000228934">
    <property type="component" value="Unassembled WGS sequence"/>
</dbReference>
<dbReference type="InterPro" id="IPR007110">
    <property type="entry name" value="Ig-like_dom"/>
</dbReference>
<feature type="domain" description="Ig-like" evidence="3">
    <location>
        <begin position="1"/>
        <end position="56"/>
    </location>
</feature>
<evidence type="ECO:0000256" key="1">
    <source>
        <dbReference type="ARBA" id="ARBA00022729"/>
    </source>
</evidence>
<keyword evidence="5" id="KW-1185">Reference proteome</keyword>
<keyword evidence="2" id="KW-1015">Disulfide bond</keyword>
<dbReference type="OrthoDB" id="10012075at2759"/>
<dbReference type="PROSITE" id="PS50835">
    <property type="entry name" value="IG_LIKE"/>
    <property type="match status" value="2"/>
</dbReference>
<dbReference type="PANTHER" id="PTHR11481:SF64">
    <property type="entry name" value="FC RECEPTOR-LIKE PROTEIN 4"/>
    <property type="match status" value="1"/>
</dbReference>
<proteinExistence type="predicted"/>
<feature type="domain" description="Ig-like" evidence="3">
    <location>
        <begin position="61"/>
        <end position="142"/>
    </location>
</feature>
<dbReference type="PANTHER" id="PTHR11481">
    <property type="entry name" value="IMMUNOGLOBULIN FC RECEPTOR"/>
    <property type="match status" value="1"/>
</dbReference>